<keyword evidence="8" id="KW-1208">Phospholipid metabolism</keyword>
<proteinExistence type="predicted"/>
<comment type="subcellular location">
    <subcellularLocation>
        <location evidence="1">Membrane</location>
        <topology evidence="1">Multi-pass membrane protein</topology>
    </subcellularLocation>
</comment>
<dbReference type="PIRSF" id="PIRSF000847">
    <property type="entry name" value="Phos_ph_gly_syn"/>
    <property type="match status" value="1"/>
</dbReference>
<dbReference type="Pfam" id="PF01066">
    <property type="entry name" value="CDP-OH_P_transf"/>
    <property type="match status" value="1"/>
</dbReference>
<dbReference type="GO" id="GO:0008444">
    <property type="term" value="F:CDP-diacylglycerol-glycerol-3-phosphate 3-phosphatidyltransferase activity"/>
    <property type="evidence" value="ECO:0007669"/>
    <property type="project" value="InterPro"/>
</dbReference>
<evidence type="ECO:0000256" key="7">
    <source>
        <dbReference type="ARBA" id="ARBA00023209"/>
    </source>
</evidence>
<dbReference type="Gene3D" id="1.20.120.1760">
    <property type="match status" value="1"/>
</dbReference>
<dbReference type="InterPro" id="IPR004570">
    <property type="entry name" value="Phosphatidylglycerol_P_synth"/>
</dbReference>
<accession>A0AAD9MIR7</accession>
<keyword evidence="3 9" id="KW-0812">Transmembrane</keyword>
<dbReference type="GO" id="GO:0016020">
    <property type="term" value="C:membrane"/>
    <property type="evidence" value="ECO:0007669"/>
    <property type="project" value="UniProtKB-SubCell"/>
</dbReference>
<name>A0AAD9MIR7_PROWI</name>
<dbReference type="PANTHER" id="PTHR14269:SF62">
    <property type="entry name" value="CDP-DIACYLGLYCEROL--GLYCEROL-3-PHOSPHATE 3-PHOSPHATIDYLTRANSFERASE 1, CHLOROPLASTIC"/>
    <property type="match status" value="1"/>
</dbReference>
<evidence type="ECO:0000313" key="10">
    <source>
        <dbReference type="EMBL" id="KAK2078842.1"/>
    </source>
</evidence>
<dbReference type="AlphaFoldDB" id="A0AAD9MIR7"/>
<evidence type="ECO:0000256" key="9">
    <source>
        <dbReference type="SAM" id="Phobius"/>
    </source>
</evidence>
<dbReference type="InterPro" id="IPR050324">
    <property type="entry name" value="CDP-alcohol_PTase-I"/>
</dbReference>
<keyword evidence="2" id="KW-0444">Lipid biosynthesis</keyword>
<evidence type="ECO:0000256" key="6">
    <source>
        <dbReference type="ARBA" id="ARBA00023136"/>
    </source>
</evidence>
<dbReference type="Proteomes" id="UP001255856">
    <property type="component" value="Unassembled WGS sequence"/>
</dbReference>
<evidence type="ECO:0008006" key="12">
    <source>
        <dbReference type="Google" id="ProtNLM"/>
    </source>
</evidence>
<gene>
    <name evidence="10" type="ORF">QBZ16_003682</name>
</gene>
<evidence type="ECO:0000256" key="2">
    <source>
        <dbReference type="ARBA" id="ARBA00022516"/>
    </source>
</evidence>
<evidence type="ECO:0000256" key="5">
    <source>
        <dbReference type="ARBA" id="ARBA00023098"/>
    </source>
</evidence>
<evidence type="ECO:0000256" key="4">
    <source>
        <dbReference type="ARBA" id="ARBA00022989"/>
    </source>
</evidence>
<dbReference type="InterPro" id="IPR000462">
    <property type="entry name" value="CDP-OH_P_trans"/>
</dbReference>
<keyword evidence="7" id="KW-0594">Phospholipid biosynthesis</keyword>
<keyword evidence="11" id="KW-1185">Reference proteome</keyword>
<dbReference type="GO" id="GO:0046474">
    <property type="term" value="P:glycerophospholipid biosynthetic process"/>
    <property type="evidence" value="ECO:0007669"/>
    <property type="project" value="TreeGrafter"/>
</dbReference>
<evidence type="ECO:0000256" key="8">
    <source>
        <dbReference type="ARBA" id="ARBA00023264"/>
    </source>
</evidence>
<sequence>MALTLGRVGAVPAFVLLWQSPGAAAAAAATGLFVAAAVTDFLDGYLSRRWHVTSDFGAFLDPVADKLMVTAALVLLTASSGQASPLCTLCAMTILGREIAMSALREWAAGAGPAARASVAVGWAGKLKTTVQLVALSTLCLARVPGTSPRLFQAGTALLAAAAFLTLWSVAEYFILIWPYLIGRRCPKTGAGLDR</sequence>
<dbReference type="PANTHER" id="PTHR14269">
    <property type="entry name" value="CDP-DIACYLGLYCEROL--GLYCEROL-3-PHOSPHATE 3-PHOSPHATIDYLTRANSFERASE-RELATED"/>
    <property type="match status" value="1"/>
</dbReference>
<keyword evidence="6 9" id="KW-0472">Membrane</keyword>
<evidence type="ECO:0000313" key="11">
    <source>
        <dbReference type="Proteomes" id="UP001255856"/>
    </source>
</evidence>
<dbReference type="NCBIfam" id="TIGR00560">
    <property type="entry name" value="pgsA"/>
    <property type="match status" value="1"/>
</dbReference>
<protein>
    <recommendedName>
        <fullName evidence="12">CDP-diacylglycerol--glycerol-3-phosphate 3-phosphatidyltransferase</fullName>
    </recommendedName>
</protein>
<evidence type="ECO:0000256" key="3">
    <source>
        <dbReference type="ARBA" id="ARBA00022692"/>
    </source>
</evidence>
<evidence type="ECO:0000256" key="1">
    <source>
        <dbReference type="ARBA" id="ARBA00004141"/>
    </source>
</evidence>
<dbReference type="EMBL" id="JASFZW010000004">
    <property type="protein sequence ID" value="KAK2078842.1"/>
    <property type="molecule type" value="Genomic_DNA"/>
</dbReference>
<reference evidence="10" key="1">
    <citation type="submission" date="2021-01" db="EMBL/GenBank/DDBJ databases">
        <authorList>
            <person name="Eckstrom K.M.E."/>
        </authorList>
    </citation>
    <scope>NUCLEOTIDE SEQUENCE</scope>
    <source>
        <strain evidence="10">UVCC 0001</strain>
    </source>
</reference>
<keyword evidence="4 9" id="KW-1133">Transmembrane helix</keyword>
<dbReference type="InterPro" id="IPR043130">
    <property type="entry name" value="CDP-OH_PTrfase_TM_dom"/>
</dbReference>
<organism evidence="10 11">
    <name type="scientific">Prototheca wickerhamii</name>
    <dbReference type="NCBI Taxonomy" id="3111"/>
    <lineage>
        <taxon>Eukaryota</taxon>
        <taxon>Viridiplantae</taxon>
        <taxon>Chlorophyta</taxon>
        <taxon>core chlorophytes</taxon>
        <taxon>Trebouxiophyceae</taxon>
        <taxon>Chlorellales</taxon>
        <taxon>Chlorellaceae</taxon>
        <taxon>Prototheca</taxon>
    </lineage>
</organism>
<keyword evidence="5" id="KW-0443">Lipid metabolism</keyword>
<comment type="caution">
    <text evidence="10">The sequence shown here is derived from an EMBL/GenBank/DDBJ whole genome shotgun (WGS) entry which is preliminary data.</text>
</comment>
<feature type="transmembrane region" description="Helical" evidence="9">
    <location>
        <begin position="157"/>
        <end position="181"/>
    </location>
</feature>